<dbReference type="NCBIfam" id="TIGR00165">
    <property type="entry name" value="S18"/>
    <property type="match status" value="1"/>
</dbReference>
<keyword evidence="3 4" id="KW-0687">Ribonucleoprotein</keyword>
<evidence type="ECO:0000256" key="3">
    <source>
        <dbReference type="ARBA" id="ARBA00023274"/>
    </source>
</evidence>
<dbReference type="Gene3D" id="4.10.640.10">
    <property type="entry name" value="Ribosomal protein S18"/>
    <property type="match status" value="1"/>
</dbReference>
<dbReference type="EMBL" id="CP121689">
    <property type="protein sequence ID" value="WZL76932.1"/>
    <property type="molecule type" value="Genomic_DNA"/>
</dbReference>
<organism evidence="6 7">
    <name type="scientific">Thermatribacter velox</name>
    <dbReference type="NCBI Taxonomy" id="3039681"/>
    <lineage>
        <taxon>Bacteria</taxon>
        <taxon>Pseudomonadati</taxon>
        <taxon>Atribacterota</taxon>
        <taxon>Atribacteria</taxon>
        <taxon>Atribacterales</taxon>
        <taxon>Thermatribacteraceae</taxon>
        <taxon>Thermatribacter</taxon>
    </lineage>
</organism>
<dbReference type="Proteomes" id="UP001461341">
    <property type="component" value="Chromosome"/>
</dbReference>
<dbReference type="HAMAP" id="MF_00270">
    <property type="entry name" value="Ribosomal_bS18"/>
    <property type="match status" value="1"/>
</dbReference>
<evidence type="ECO:0000256" key="1">
    <source>
        <dbReference type="ARBA" id="ARBA00005589"/>
    </source>
</evidence>
<dbReference type="GO" id="GO:0005840">
    <property type="term" value="C:ribosome"/>
    <property type="evidence" value="ECO:0007669"/>
    <property type="project" value="UniProtKB-KW"/>
</dbReference>
<dbReference type="SUPFAM" id="SSF46911">
    <property type="entry name" value="Ribosomal protein S18"/>
    <property type="match status" value="1"/>
</dbReference>
<sequence length="81" mass="9727">MAERNDVKRRFFRRKKKKGCIFCIEKIEVSYKDVDRLQRFLSERGKIIPKRVTGNCAKHQRMLARAIKRAREMALLPYTVE</sequence>
<gene>
    <name evidence="4 6" type="primary">rpsR</name>
    <name evidence="6" type="ORF">QBE54_04170</name>
</gene>
<keyword evidence="4" id="KW-0694">RNA-binding</keyword>
<comment type="similarity">
    <text evidence="1 4 5">Belongs to the bacterial ribosomal protein bS18 family.</text>
</comment>
<protein>
    <recommendedName>
        <fullName evidence="4">Small ribosomal subunit protein bS18</fullName>
    </recommendedName>
</protein>
<dbReference type="RefSeq" id="WP_369019097.1">
    <property type="nucleotide sequence ID" value="NZ_CP121689.1"/>
</dbReference>
<proteinExistence type="inferred from homology"/>
<keyword evidence="7" id="KW-1185">Reference proteome</keyword>
<dbReference type="PRINTS" id="PR00974">
    <property type="entry name" value="RIBOSOMALS18"/>
</dbReference>
<evidence type="ECO:0000313" key="6">
    <source>
        <dbReference type="EMBL" id="WZL76932.1"/>
    </source>
</evidence>
<reference evidence="6 7" key="1">
    <citation type="submission" date="2023-03" db="EMBL/GenBank/DDBJ databases">
        <title>Novel Species.</title>
        <authorList>
            <person name="Ma S."/>
        </authorList>
    </citation>
    <scope>NUCLEOTIDE SEQUENCE [LARGE SCALE GENOMIC DNA]</scope>
    <source>
        <strain evidence="6 7">B11</strain>
    </source>
</reference>
<name>A0ABZ2YDA4_9BACT</name>
<evidence type="ECO:0000256" key="5">
    <source>
        <dbReference type="RuleBase" id="RU003910"/>
    </source>
</evidence>
<dbReference type="PANTHER" id="PTHR13479:SF40">
    <property type="entry name" value="SMALL RIBOSOMAL SUBUNIT PROTEIN BS18M"/>
    <property type="match status" value="1"/>
</dbReference>
<evidence type="ECO:0000256" key="4">
    <source>
        <dbReference type="HAMAP-Rule" id="MF_00270"/>
    </source>
</evidence>
<comment type="subunit">
    <text evidence="4">Part of the 30S ribosomal subunit. Forms a tight heterodimer with protein bS6.</text>
</comment>
<dbReference type="InterPro" id="IPR001648">
    <property type="entry name" value="Ribosomal_bS18"/>
</dbReference>
<dbReference type="PANTHER" id="PTHR13479">
    <property type="entry name" value="30S RIBOSOMAL PROTEIN S18"/>
    <property type="match status" value="1"/>
</dbReference>
<evidence type="ECO:0000313" key="7">
    <source>
        <dbReference type="Proteomes" id="UP001461341"/>
    </source>
</evidence>
<accession>A0ABZ2YDA4</accession>
<dbReference type="Pfam" id="PF01084">
    <property type="entry name" value="Ribosomal_S18"/>
    <property type="match status" value="1"/>
</dbReference>
<keyword evidence="2 4" id="KW-0689">Ribosomal protein</keyword>
<keyword evidence="4" id="KW-0699">rRNA-binding</keyword>
<comment type="function">
    <text evidence="4">Binds as a heterodimer with protein bS6 to the central domain of the 16S rRNA, where it helps stabilize the platform of the 30S subunit.</text>
</comment>
<evidence type="ECO:0000256" key="2">
    <source>
        <dbReference type="ARBA" id="ARBA00022980"/>
    </source>
</evidence>
<dbReference type="InterPro" id="IPR036870">
    <property type="entry name" value="Ribosomal_bS18_sf"/>
</dbReference>